<dbReference type="EMBL" id="CP022579">
    <property type="protein sequence ID" value="QEL64770.1"/>
    <property type="molecule type" value="Genomic_DNA"/>
</dbReference>
<dbReference type="Proteomes" id="UP000323671">
    <property type="component" value="Chromosome"/>
</dbReference>
<reference evidence="2 3" key="1">
    <citation type="submission" date="2017-07" db="EMBL/GenBank/DDBJ databases">
        <title>Complete genome sequence of Oryzomicrobium terrae TPP412.</title>
        <authorList>
            <person name="Chiu L.-W."/>
            <person name="Lo K.-J."/>
            <person name="Tsai Y.-M."/>
            <person name="Lin S.-S."/>
            <person name="Kuo C.-H."/>
            <person name="Liu C.-T."/>
        </authorList>
    </citation>
    <scope>NUCLEOTIDE SEQUENCE [LARGE SCALE GENOMIC DNA]</scope>
    <source>
        <strain evidence="2 3">TPP412</strain>
    </source>
</reference>
<proteinExistence type="predicted"/>
<protein>
    <recommendedName>
        <fullName evidence="4">Portal protein</fullName>
    </recommendedName>
</protein>
<gene>
    <name evidence="2" type="ORF">OTERR_12940</name>
</gene>
<accession>A0A5C1E777</accession>
<organism evidence="2 3">
    <name type="scientific">Oryzomicrobium terrae</name>
    <dbReference type="NCBI Taxonomy" id="1735038"/>
    <lineage>
        <taxon>Bacteria</taxon>
        <taxon>Pseudomonadati</taxon>
        <taxon>Pseudomonadota</taxon>
        <taxon>Betaproteobacteria</taxon>
        <taxon>Rhodocyclales</taxon>
        <taxon>Rhodocyclaceae</taxon>
        <taxon>Oryzomicrobium</taxon>
    </lineage>
</organism>
<dbReference type="KEGG" id="otr:OTERR_12940"/>
<dbReference type="AlphaFoldDB" id="A0A5C1E777"/>
<evidence type="ECO:0000313" key="3">
    <source>
        <dbReference type="Proteomes" id="UP000323671"/>
    </source>
</evidence>
<dbReference type="InterPro" id="IPR032427">
    <property type="entry name" value="P22_portal"/>
</dbReference>
<name>A0A5C1E777_9RHOO</name>
<evidence type="ECO:0000313" key="2">
    <source>
        <dbReference type="EMBL" id="QEL64770.1"/>
    </source>
</evidence>
<evidence type="ECO:0008006" key="4">
    <source>
        <dbReference type="Google" id="ProtNLM"/>
    </source>
</evidence>
<feature type="region of interest" description="Disordered" evidence="1">
    <location>
        <begin position="713"/>
        <end position="765"/>
    </location>
</feature>
<keyword evidence="3" id="KW-1185">Reference proteome</keyword>
<feature type="compositionally biased region" description="Polar residues" evidence="1">
    <location>
        <begin position="753"/>
        <end position="765"/>
    </location>
</feature>
<evidence type="ECO:0000256" key="1">
    <source>
        <dbReference type="SAM" id="MobiDB-lite"/>
    </source>
</evidence>
<sequence length="765" mass="85640">MDDIYTIPSGDQALSQVEYMEIHKEIEQQPTWRRVADKEMDYADGNQLDSELLLKQKELGIPPAVEDLIGPALLSIQGYEATIRTDWRVTPNGQPGGQDVADALNFKLNQAERESKADSACSKAFRGQIGCGIGWVEVSKESDPFNYPYRCLAIHRNEIHWDMKAKKADLSDARWLRRQLWLTKERIALTFPEHAEMVMMCGTHGPLWWADRTLSIDGGVSTGLQNAWNDFRAWTMQEDRWFNPYTKELCVAEVWYRRWVRVPIIRTPDGRVVEFDENNMAHNVAVASGMARVEHATVTRVRRSYWLGPTMLHDGPTPYSHRHFPYVPFFGFREDNTAVPYGYVRGMKYAQDSLNSGNSKLRWGMSVSRVERTKGAVDMTDAQLRRQVARPDADIVLNAEAMAKPGARFEVKRDYQLTDQHYQMLNDNRATIERVSNITSGFMGRKGNAASGVQEQTQVEQSNQSLAHIMDHFRQARTQVGELLLAMIVADMGTERHEIVIEGDAVTADRTVVINGPEKDPETGIAYLSNDLQRTRLKVALDDVPSTNSYRGQQLNAMSEAVKSMPQQYQAAILPFLVSLMDVPFKRDVVEAIRKVDQQQTPEQIKQQIDQAVQEALAKAGNDIKLRELELKERRADSEIRGLDAKAVQIGVQAAYSAMQAGAQIAQMPMIAPVADAVMQGAGYQRPAGGQDPNFPVASQTAAMNIKSPYLQGQDPAAEEAAEAGAQVRENTHPAYPPVPRDSATGERGIETARTSDNLPTEAPQ</sequence>
<dbReference type="Pfam" id="PF16510">
    <property type="entry name" value="P22_portal"/>
    <property type="match status" value="1"/>
</dbReference>